<reference evidence="2 3" key="1">
    <citation type="submission" date="2013-11" db="EMBL/GenBank/DDBJ databases">
        <title>Opisthorchis viverrini - life in the bile duct.</title>
        <authorList>
            <person name="Young N.D."/>
            <person name="Nagarajan N."/>
            <person name="Lin S.J."/>
            <person name="Korhonen P.K."/>
            <person name="Jex A.R."/>
            <person name="Hall R.S."/>
            <person name="Safavi-Hemami H."/>
            <person name="Kaewkong W."/>
            <person name="Bertrand D."/>
            <person name="Gao S."/>
            <person name="Seet Q."/>
            <person name="Wongkham S."/>
            <person name="Teh B.T."/>
            <person name="Wongkham C."/>
            <person name="Intapan P.M."/>
            <person name="Maleewong W."/>
            <person name="Yang X."/>
            <person name="Hu M."/>
            <person name="Wang Z."/>
            <person name="Hofmann A."/>
            <person name="Sternberg P.W."/>
            <person name="Tan P."/>
            <person name="Wang J."/>
            <person name="Gasser R.B."/>
        </authorList>
    </citation>
    <scope>NUCLEOTIDE SEQUENCE [LARGE SCALE GENOMIC DNA]</scope>
</reference>
<feature type="non-terminal residue" evidence="2">
    <location>
        <position position="1"/>
    </location>
</feature>
<feature type="region of interest" description="Disordered" evidence="1">
    <location>
        <begin position="273"/>
        <end position="353"/>
    </location>
</feature>
<evidence type="ECO:0000313" key="3">
    <source>
        <dbReference type="Proteomes" id="UP000054324"/>
    </source>
</evidence>
<sequence length="819" mass="91365">LAGLLWLDLDDPNSPEDQPSTAKLDTTAPVPAASSAFKCMINILEFKKTLQFLAWMNQPFASLLNLQHLGTTDIEKLMLAGLMTLHSIENTSTSELERILEKRPPFGEQLLDSVRLIPKYVLEVEQTWSSDPSTFVIQLCLRSSRPSASDTVIVLVGDGNNKIICKHRLKSTDIIDDGYKEVISILSKEAGQRLSFSVISTNFAGIDLHTSFTPTSTIPNLKSRFPSCQTQSKTCAPEAFHDISVGYVEDTEFCACQRDICDAEEKASIQWPEATSTQAPHGPSNSQLFRVGFPQSPISGVERVSSTRFHKSTQQAGAPETGKQTIKQRNGTKTSKLKSTFTWTPATPHSTPKIPLIQTSMLDYMRSHRGQSKVITKPLSEMIRPRSPLINTPTAAVPKSITTVNRSDPVYRKFRWSPLNDINQHQNSGRIKGETFDQQDVITVPNQLKLPQVSNLIAENFETTALQETPHNPKCVTEGTRYINQDTFTEYLTKECEDCGLSVSDLDTDRLSWSPISIIEMAVEDGYNQLKESSFENLYQSPVELALSPKQSLSDNDCLMIPNQSCEVILAKETQTIEHAGATESTAIPTVPLVERLPESMSFQGQYIMGDGSATVKRIHTPISFPEFNRNGENRPRFSMTPRENLECTKKASNPLLSSSAAREVITTSHNQSVTPTVPQPFEFKAPTDIRFEKLLHKWRRLNNQEEPTNKPAFTVDMDLINEGWEELACWIRVTEICSQYNVEDLLVRTGMQETPRTTDSNRQTKRALNGGLTEVIKTTTVQTLGEEEANTKHDTPGSSKRPPVDLDQYPNPLAASEE</sequence>
<dbReference type="RefSeq" id="XP_009166038.1">
    <property type="nucleotide sequence ID" value="XM_009167774.1"/>
</dbReference>
<feature type="compositionally biased region" description="Polar residues" evidence="1">
    <location>
        <begin position="273"/>
        <end position="288"/>
    </location>
</feature>
<dbReference type="Proteomes" id="UP000054324">
    <property type="component" value="Unassembled WGS sequence"/>
</dbReference>
<dbReference type="GO" id="GO:0016787">
    <property type="term" value="F:hydrolase activity"/>
    <property type="evidence" value="ECO:0007669"/>
    <property type="project" value="UniProtKB-KW"/>
</dbReference>
<dbReference type="CTD" id="20327384"/>
<gene>
    <name evidence="2" type="ORF">T265_13217</name>
</gene>
<proteinExistence type="predicted"/>
<dbReference type="GO" id="GO:0043138">
    <property type="term" value="F:3'-5' DNA helicase activity"/>
    <property type="evidence" value="ECO:0007669"/>
    <property type="project" value="UniProtKB-EC"/>
</dbReference>
<protein>
    <submittedName>
        <fullName evidence="2">Uncharacterized protein</fullName>
    </submittedName>
</protein>
<evidence type="ECO:0000256" key="1">
    <source>
        <dbReference type="SAM" id="MobiDB-lite"/>
    </source>
</evidence>
<dbReference type="STRING" id="6198.A0A074ZT19"/>
<feature type="region of interest" description="Disordered" evidence="1">
    <location>
        <begin position="782"/>
        <end position="819"/>
    </location>
</feature>
<accession>A0A074ZT19</accession>
<dbReference type="InterPro" id="IPR052247">
    <property type="entry name" value="Meiotic_Crossover_Helicase"/>
</dbReference>
<dbReference type="GeneID" id="20327384"/>
<dbReference type="PANTHER" id="PTHR47835:SF3">
    <property type="entry name" value="HELICASE FOR MEIOSIS 1"/>
    <property type="match status" value="1"/>
</dbReference>
<organism evidence="2 3">
    <name type="scientific">Opisthorchis viverrini</name>
    <name type="common">Southeast Asian liver fluke</name>
    <dbReference type="NCBI Taxonomy" id="6198"/>
    <lineage>
        <taxon>Eukaryota</taxon>
        <taxon>Metazoa</taxon>
        <taxon>Spiralia</taxon>
        <taxon>Lophotrochozoa</taxon>
        <taxon>Platyhelminthes</taxon>
        <taxon>Trematoda</taxon>
        <taxon>Digenea</taxon>
        <taxon>Opisthorchiida</taxon>
        <taxon>Opisthorchiata</taxon>
        <taxon>Opisthorchiidae</taxon>
        <taxon>Opisthorchis</taxon>
    </lineage>
</organism>
<dbReference type="EMBL" id="KL596664">
    <property type="protein sequence ID" value="KER30251.1"/>
    <property type="molecule type" value="Genomic_DNA"/>
</dbReference>
<dbReference type="KEGG" id="ovi:T265_13217"/>
<dbReference type="AlphaFoldDB" id="A0A074ZT19"/>
<feature type="compositionally biased region" description="Polar residues" evidence="1">
    <location>
        <begin position="304"/>
        <end position="350"/>
    </location>
</feature>
<dbReference type="PANTHER" id="PTHR47835">
    <property type="entry name" value="HFM1, ATP DEPENDENT DNA HELICASE HOMOLOG"/>
    <property type="match status" value="1"/>
</dbReference>
<evidence type="ECO:0000313" key="2">
    <source>
        <dbReference type="EMBL" id="KER30251.1"/>
    </source>
</evidence>
<dbReference type="OrthoDB" id="5575at2759"/>
<feature type="non-terminal residue" evidence="2">
    <location>
        <position position="819"/>
    </location>
</feature>
<keyword evidence="3" id="KW-1185">Reference proteome</keyword>
<name>A0A074ZT19_OPIVI</name>